<comment type="caution">
    <text evidence="1">The sequence shown here is derived from an EMBL/GenBank/DDBJ whole genome shotgun (WGS) entry which is preliminary data.</text>
</comment>
<protein>
    <submittedName>
        <fullName evidence="1">Uncharacterized protein</fullName>
    </submittedName>
</protein>
<reference evidence="1 2" key="1">
    <citation type="journal article" date="2023" name="Science">
        <title>Complex scaffold remodeling in plant triterpene biosynthesis.</title>
        <authorList>
            <person name="De La Pena R."/>
            <person name="Hodgson H."/>
            <person name="Liu J.C."/>
            <person name="Stephenson M.J."/>
            <person name="Martin A.C."/>
            <person name="Owen C."/>
            <person name="Harkess A."/>
            <person name="Leebens-Mack J."/>
            <person name="Jimenez L.E."/>
            <person name="Osbourn A."/>
            <person name="Sattely E.S."/>
        </authorList>
    </citation>
    <scope>NUCLEOTIDE SEQUENCE [LARGE SCALE GENOMIC DNA]</scope>
    <source>
        <strain evidence="2">cv. JPN11</strain>
        <tissue evidence="1">Leaf</tissue>
    </source>
</reference>
<dbReference type="EMBL" id="CM051395">
    <property type="protein sequence ID" value="KAJ4726365.1"/>
    <property type="molecule type" value="Genomic_DNA"/>
</dbReference>
<evidence type="ECO:0000313" key="1">
    <source>
        <dbReference type="EMBL" id="KAJ4726365.1"/>
    </source>
</evidence>
<organism evidence="1 2">
    <name type="scientific">Melia azedarach</name>
    <name type="common">Chinaberry tree</name>
    <dbReference type="NCBI Taxonomy" id="155640"/>
    <lineage>
        <taxon>Eukaryota</taxon>
        <taxon>Viridiplantae</taxon>
        <taxon>Streptophyta</taxon>
        <taxon>Embryophyta</taxon>
        <taxon>Tracheophyta</taxon>
        <taxon>Spermatophyta</taxon>
        <taxon>Magnoliopsida</taxon>
        <taxon>eudicotyledons</taxon>
        <taxon>Gunneridae</taxon>
        <taxon>Pentapetalae</taxon>
        <taxon>rosids</taxon>
        <taxon>malvids</taxon>
        <taxon>Sapindales</taxon>
        <taxon>Meliaceae</taxon>
        <taxon>Melia</taxon>
    </lineage>
</organism>
<sequence length="103" mass="12028">MLFQWRESFYIISHLNLSTLFPLEKRISLPQNNHPLFSLCVRVVACEMVDLWPAEIWRLTDGEANSTGFPFLEMGGMGKFLLFPFQNRKELGVVLQRNNPTHF</sequence>
<accession>A0ACC1YRL2</accession>
<dbReference type="Proteomes" id="UP001164539">
    <property type="component" value="Chromosome 2"/>
</dbReference>
<name>A0ACC1YRL2_MELAZ</name>
<proteinExistence type="predicted"/>
<evidence type="ECO:0000313" key="2">
    <source>
        <dbReference type="Proteomes" id="UP001164539"/>
    </source>
</evidence>
<keyword evidence="2" id="KW-1185">Reference proteome</keyword>
<gene>
    <name evidence="1" type="ORF">OWV82_005090</name>
</gene>